<accession>A0A9Q1QBP1</accession>
<dbReference type="Pfam" id="PF00694">
    <property type="entry name" value="Aconitase_C"/>
    <property type="match status" value="1"/>
</dbReference>
<dbReference type="NCBIfam" id="TIGR02087">
    <property type="entry name" value="LEUD_arch"/>
    <property type="match status" value="1"/>
</dbReference>
<dbReference type="InterPro" id="IPR011827">
    <property type="entry name" value="LeuD_type2/HacB/DmdB"/>
</dbReference>
<evidence type="ECO:0000313" key="11">
    <source>
        <dbReference type="EMBL" id="KAJ8436318.1"/>
    </source>
</evidence>
<dbReference type="InterPro" id="IPR015928">
    <property type="entry name" value="Aconitase/3IPM_dehydase_swvl"/>
</dbReference>
<comment type="similarity">
    <text evidence="4">Belongs to the LeuD family. LeuD type 2 subfamily.</text>
</comment>
<dbReference type="FunFam" id="3.20.19.10:FF:000007">
    <property type="entry name" value="Isopropylmalate/citramalate isomerase small subunit"/>
    <property type="match status" value="1"/>
</dbReference>
<evidence type="ECO:0000259" key="9">
    <source>
        <dbReference type="Pfam" id="PF00694"/>
    </source>
</evidence>
<evidence type="ECO:0000256" key="5">
    <source>
        <dbReference type="ARBA" id="ARBA00011998"/>
    </source>
</evidence>
<comment type="subcellular location">
    <subcellularLocation>
        <location evidence="2">Plastid</location>
        <location evidence="2">Chloroplast stroma</location>
    </subcellularLocation>
</comment>
<evidence type="ECO:0000256" key="3">
    <source>
        <dbReference type="ARBA" id="ARBA00004729"/>
    </source>
</evidence>
<organism evidence="11 12">
    <name type="scientific">Carnegiea gigantea</name>
    <dbReference type="NCBI Taxonomy" id="171969"/>
    <lineage>
        <taxon>Eukaryota</taxon>
        <taxon>Viridiplantae</taxon>
        <taxon>Streptophyta</taxon>
        <taxon>Embryophyta</taxon>
        <taxon>Tracheophyta</taxon>
        <taxon>Spermatophyta</taxon>
        <taxon>Magnoliopsida</taxon>
        <taxon>eudicotyledons</taxon>
        <taxon>Gunneridae</taxon>
        <taxon>Pentapetalae</taxon>
        <taxon>Caryophyllales</taxon>
        <taxon>Cactineae</taxon>
        <taxon>Cactaceae</taxon>
        <taxon>Cactoideae</taxon>
        <taxon>Echinocereeae</taxon>
        <taxon>Carnegiea</taxon>
    </lineage>
</organism>
<dbReference type="GO" id="GO:0003861">
    <property type="term" value="F:3-isopropylmalate dehydratase activity"/>
    <property type="evidence" value="ECO:0007669"/>
    <property type="project" value="UniProtKB-EC"/>
</dbReference>
<protein>
    <recommendedName>
        <fullName evidence="5">3-isopropylmalate dehydratase</fullName>
        <ecNumber evidence="5">4.2.1.33</ecNumber>
    </recommendedName>
</protein>
<dbReference type="PANTHER" id="PTHR43345">
    <property type="entry name" value="3-ISOPROPYLMALATE DEHYDRATASE SMALL SUBUNIT 2-RELATED-RELATED"/>
    <property type="match status" value="1"/>
</dbReference>
<evidence type="ECO:0000256" key="8">
    <source>
        <dbReference type="SAM" id="SignalP"/>
    </source>
</evidence>
<comment type="catalytic activity">
    <reaction evidence="1">
        <text>(2R,3S)-3-isopropylmalate = (2S)-2-isopropylmalate</text>
        <dbReference type="Rhea" id="RHEA:32287"/>
        <dbReference type="ChEBI" id="CHEBI:1178"/>
        <dbReference type="ChEBI" id="CHEBI:35121"/>
        <dbReference type="EC" id="4.2.1.33"/>
    </reaction>
</comment>
<dbReference type="Proteomes" id="UP001153076">
    <property type="component" value="Unassembled WGS sequence"/>
</dbReference>
<evidence type="ECO:0000259" key="10">
    <source>
        <dbReference type="Pfam" id="PF12776"/>
    </source>
</evidence>
<dbReference type="OrthoDB" id="10262323at2759"/>
<dbReference type="CDD" id="cd01577">
    <property type="entry name" value="IPMI_Swivel"/>
    <property type="match status" value="1"/>
</dbReference>
<name>A0A9Q1QBP1_9CARY</name>
<evidence type="ECO:0000256" key="2">
    <source>
        <dbReference type="ARBA" id="ARBA00004470"/>
    </source>
</evidence>
<feature type="chain" id="PRO_5040496907" description="3-isopropylmalate dehydratase" evidence="8">
    <location>
        <begin position="17"/>
        <end position="376"/>
    </location>
</feature>
<dbReference type="GO" id="GO:0009570">
    <property type="term" value="C:chloroplast stroma"/>
    <property type="evidence" value="ECO:0007669"/>
    <property type="project" value="UniProtKB-SubCell"/>
</dbReference>
<dbReference type="GO" id="GO:0019761">
    <property type="term" value="P:glucosinolate biosynthetic process"/>
    <property type="evidence" value="ECO:0007669"/>
    <property type="project" value="UniProtKB-ARBA"/>
</dbReference>
<dbReference type="InterPro" id="IPR024752">
    <property type="entry name" value="Myb/SANT-like_dom"/>
</dbReference>
<evidence type="ECO:0000256" key="1">
    <source>
        <dbReference type="ARBA" id="ARBA00000491"/>
    </source>
</evidence>
<dbReference type="SUPFAM" id="SSF52016">
    <property type="entry name" value="LeuD/IlvD-like"/>
    <property type="match status" value="1"/>
</dbReference>
<dbReference type="Pfam" id="PF12776">
    <property type="entry name" value="Myb_DNA-bind_3"/>
    <property type="match status" value="1"/>
</dbReference>
<keyword evidence="6" id="KW-0456">Lyase</keyword>
<evidence type="ECO:0000313" key="12">
    <source>
        <dbReference type="Proteomes" id="UP001153076"/>
    </source>
</evidence>
<feature type="domain" description="Aconitase A/isopropylmalate dehydratase small subunit swivel" evidence="9">
    <location>
        <begin position="257"/>
        <end position="305"/>
    </location>
</feature>
<reference evidence="11" key="1">
    <citation type="submission" date="2022-04" db="EMBL/GenBank/DDBJ databases">
        <title>Carnegiea gigantea Genome sequencing and assembly v2.</title>
        <authorList>
            <person name="Copetti D."/>
            <person name="Sanderson M.J."/>
            <person name="Burquez A."/>
            <person name="Wojciechowski M.F."/>
        </authorList>
    </citation>
    <scope>NUCLEOTIDE SEQUENCE</scope>
    <source>
        <strain evidence="11">SGP5-SGP5p</strain>
        <tissue evidence="11">Aerial part</tissue>
    </source>
</reference>
<evidence type="ECO:0000256" key="6">
    <source>
        <dbReference type="ARBA" id="ARBA00023239"/>
    </source>
</evidence>
<comment type="pathway">
    <text evidence="3">Amino-acid biosynthesis; L-leucine biosynthesis; L-leucine from 3-methyl-2-oxobutanoate: step 2/4.</text>
</comment>
<dbReference type="PANTHER" id="PTHR43345:SF2">
    <property type="entry name" value="3-ISOPROPYLMALATE DEHYDRATASE SMALL SUBUNIT 1"/>
    <property type="match status" value="1"/>
</dbReference>
<evidence type="ECO:0000256" key="7">
    <source>
        <dbReference type="ARBA" id="ARBA00063576"/>
    </source>
</evidence>
<feature type="domain" description="Myb/SANT-like" evidence="10">
    <location>
        <begin position="12"/>
        <end position="73"/>
    </location>
</feature>
<comment type="subunit">
    <text evidence="7">Heterodimer of the large LEUC/IIL1 subunit and the small LEUD (SSU1, SSU2 or SSU3) subunits.</text>
</comment>
<evidence type="ECO:0000256" key="4">
    <source>
        <dbReference type="ARBA" id="ARBA00009869"/>
    </source>
</evidence>
<gene>
    <name evidence="11" type="ORF">Cgig2_005242</name>
</gene>
<proteinExistence type="inferred from homology"/>
<feature type="signal peptide" evidence="8">
    <location>
        <begin position="1"/>
        <end position="16"/>
    </location>
</feature>
<dbReference type="InterPro" id="IPR050075">
    <property type="entry name" value="LeuD"/>
</dbReference>
<dbReference type="EMBL" id="JAKOGI010000350">
    <property type="protein sequence ID" value="KAJ8436318.1"/>
    <property type="molecule type" value="Genomic_DNA"/>
</dbReference>
<keyword evidence="12" id="KW-1185">Reference proteome</keyword>
<comment type="caution">
    <text evidence="11">The sequence shown here is derived from an EMBL/GenBank/DDBJ whole genome shotgun (WGS) entry which is preliminary data.</text>
</comment>
<dbReference type="AlphaFoldDB" id="A0A9Q1QBP1"/>
<dbReference type="Gene3D" id="3.20.19.10">
    <property type="entry name" value="Aconitase, domain 4"/>
    <property type="match status" value="1"/>
</dbReference>
<dbReference type="InterPro" id="IPR000573">
    <property type="entry name" value="AconitaseA/IPMdHydase_ssu_swvl"/>
</dbReference>
<dbReference type="InterPro" id="IPR033940">
    <property type="entry name" value="IPMI_Swivel"/>
</dbReference>
<sequence length="376" mass="40761">MFLFFVLFKLDSAANAISNKFNVKCLPEHIDNHLKTVKNAWVAISKLRDKDSGFGWDDNLKMITASPTVYNTYTEANPTHEKYLSKKIDMYDEMTVVSLSPSLSLGLLFSAKPMAMAAPTTLRVFSSSKPTYTVSHKPSLSVRTTSFLRLPTTYSTKCATQSLITTTTTTSSHSLRSASVVPVNAAPSSSSPSTTTFHGLCYVVGDNIDTDQIIPAEYLTLVPSNPEEYKKLGSYALIGLPSSYAVRFVEENEFQTKYSIIIAGANFGCGSSREHAPVALGAAGTKAIVAESYARIFFRNSVATGEVYPLESEVRICEEFTTGNVATIDLGENKLINHTTGKEYKLKPIGDAGPVIEAGGIFDYARKAGMIPSSTA</sequence>
<keyword evidence="8" id="KW-0732">Signal</keyword>
<dbReference type="EC" id="4.2.1.33" evidence="5"/>